<feature type="transmembrane region" description="Helical" evidence="9">
    <location>
        <begin position="592"/>
        <end position="611"/>
    </location>
</feature>
<dbReference type="Pfam" id="PF00497">
    <property type="entry name" value="SBP_bac_3"/>
    <property type="match status" value="2"/>
</dbReference>
<evidence type="ECO:0000313" key="11">
    <source>
        <dbReference type="EMBL" id="SJZ65271.1"/>
    </source>
</evidence>
<keyword evidence="3" id="KW-1003">Cell membrane</keyword>
<evidence type="ECO:0000313" key="12">
    <source>
        <dbReference type="Proteomes" id="UP000190328"/>
    </source>
</evidence>
<dbReference type="AlphaFoldDB" id="A0A1T4MEG2"/>
<evidence type="ECO:0000256" key="4">
    <source>
        <dbReference type="ARBA" id="ARBA00022692"/>
    </source>
</evidence>
<dbReference type="InterPro" id="IPR035906">
    <property type="entry name" value="MetI-like_sf"/>
</dbReference>
<dbReference type="STRING" id="263852.SAMN02745116_01069"/>
<keyword evidence="6" id="KW-0029">Amino-acid transport</keyword>
<dbReference type="InterPro" id="IPR001320">
    <property type="entry name" value="Iontro_rcpt_C"/>
</dbReference>
<feature type="domain" description="ABC transmembrane type-1" evidence="10">
    <location>
        <begin position="521"/>
        <end position="711"/>
    </location>
</feature>
<dbReference type="Pfam" id="PF00528">
    <property type="entry name" value="BPD_transp_1"/>
    <property type="match status" value="1"/>
</dbReference>
<dbReference type="GO" id="GO:0015276">
    <property type="term" value="F:ligand-gated monoatomic ion channel activity"/>
    <property type="evidence" value="ECO:0007669"/>
    <property type="project" value="InterPro"/>
</dbReference>
<proteinExistence type="inferred from homology"/>
<evidence type="ECO:0000256" key="2">
    <source>
        <dbReference type="ARBA" id="ARBA00022448"/>
    </source>
</evidence>
<comment type="subcellular location">
    <subcellularLocation>
        <location evidence="1 9">Cell membrane</location>
        <topology evidence="1 9">Multi-pass membrane protein</topology>
    </subcellularLocation>
</comment>
<feature type="transmembrane region" description="Helical" evidence="9">
    <location>
        <begin position="690"/>
        <end position="710"/>
    </location>
</feature>
<dbReference type="PANTHER" id="PTHR35936:SF17">
    <property type="entry name" value="ARGININE-BINDING EXTRACELLULAR PROTEIN ARTP"/>
    <property type="match status" value="1"/>
</dbReference>
<dbReference type="NCBIfam" id="TIGR01726">
    <property type="entry name" value="HEQRo_perm_3TM"/>
    <property type="match status" value="1"/>
</dbReference>
<dbReference type="PANTHER" id="PTHR35936">
    <property type="entry name" value="MEMBRANE-BOUND LYTIC MUREIN TRANSGLYCOSYLASE F"/>
    <property type="match status" value="1"/>
</dbReference>
<keyword evidence="12" id="KW-1185">Reference proteome</keyword>
<evidence type="ECO:0000256" key="1">
    <source>
        <dbReference type="ARBA" id="ARBA00004651"/>
    </source>
</evidence>
<dbReference type="GO" id="GO:0006865">
    <property type="term" value="P:amino acid transport"/>
    <property type="evidence" value="ECO:0007669"/>
    <property type="project" value="UniProtKB-KW"/>
</dbReference>
<dbReference type="SUPFAM" id="SSF53850">
    <property type="entry name" value="Periplasmic binding protein-like II"/>
    <property type="match status" value="2"/>
</dbReference>
<evidence type="ECO:0000256" key="5">
    <source>
        <dbReference type="ARBA" id="ARBA00022729"/>
    </source>
</evidence>
<dbReference type="EMBL" id="FUXI01000009">
    <property type="protein sequence ID" value="SJZ65271.1"/>
    <property type="molecule type" value="Genomic_DNA"/>
</dbReference>
<organism evidence="11 12">
    <name type="scientific">Pilibacter termitis</name>
    <dbReference type="NCBI Taxonomy" id="263852"/>
    <lineage>
        <taxon>Bacteria</taxon>
        <taxon>Bacillati</taxon>
        <taxon>Bacillota</taxon>
        <taxon>Bacilli</taxon>
        <taxon>Lactobacillales</taxon>
        <taxon>Enterococcaceae</taxon>
        <taxon>Pilibacter</taxon>
    </lineage>
</organism>
<dbReference type="SMART" id="SM00079">
    <property type="entry name" value="PBPe"/>
    <property type="match status" value="1"/>
</dbReference>
<dbReference type="Gene3D" id="3.40.190.10">
    <property type="entry name" value="Periplasmic binding protein-like II"/>
    <property type="match status" value="4"/>
</dbReference>
<dbReference type="InterPro" id="IPR001638">
    <property type="entry name" value="Solute-binding_3/MltF_N"/>
</dbReference>
<dbReference type="SUPFAM" id="SSF161098">
    <property type="entry name" value="MetI-like"/>
    <property type="match status" value="1"/>
</dbReference>
<keyword evidence="8 9" id="KW-0472">Membrane</keyword>
<dbReference type="SMART" id="SM00062">
    <property type="entry name" value="PBPb"/>
    <property type="match status" value="2"/>
</dbReference>
<feature type="transmembrane region" description="Helical" evidence="9">
    <location>
        <begin position="525"/>
        <end position="547"/>
    </location>
</feature>
<keyword evidence="2 9" id="KW-0813">Transport</keyword>
<sequence length="719" mass="79262">MNKRTYLAEMVLTVLAFFFVGTFATKAEEKVYTIVLDSTYAPFEYQAEDGSYAGIDVDLLDAISKSEGFKVEKKFPGFQAAVDQVQAGQADGIIAGMSITDERKKSFTFSEPYFDSSIEIATKKSAKDIKTLDDLKGKKVGVKNGTVSQEWLVKNEKTYGYSLKIFDEGSQMYDALNINDVVAIMDDAPVIDYAITQGKNFATPFKPVPIGHYGFAVKKGKNEELVKMFDKGLKKLKENGKYDKILAKYVGNDEKATEESEKKEEKTYTIVLDSTYAPFEYQAEDGSYAGIDVDLLDAISKSEGFKVEKKFPGFQAAVDQVQAGQADGIIAGMSITDERKKSFTFSEPYFDSSIEIAIKKSTKNIKTLDDLKGKKVGVKNGTVSQEWLVKNEKTYGYSLKIFDEGSQMYDALNINDVVAIMDDAPVIDYAITQGKDFATPFKPVPIGHYGFAVKKGTNEELVKMFDKGLQKLKENGEYDKILAKYVGGEEATQEAEKKESVDESTFSGLLSNNWEQLLKGLGNTLVIALVSFVLAMIVGVVFGLFSVAPIKALRVLSSIYVDIIRGVPLMVLAVFIFYGLPNVFPILKLNDFVAGILALTLNASAYIAEIVRGGINAVPAGQMEASRSLGLGYTRTMQKIILPQAIRIMVPSLVNQFVISLKDTTIISVIGVIELLQAGKIIVGRNLQSFRVYLIVGVMYLVVITALTKLSKVLERRMK</sequence>
<evidence type="ECO:0000256" key="9">
    <source>
        <dbReference type="RuleBase" id="RU363032"/>
    </source>
</evidence>
<accession>A0A1T4MEG2</accession>
<dbReference type="RefSeq" id="WP_078806992.1">
    <property type="nucleotide sequence ID" value="NZ_FUXI01000009.1"/>
</dbReference>
<protein>
    <submittedName>
        <fullName evidence="11">Polar amino acid transport system substrate-binding protein</fullName>
    </submittedName>
</protein>
<keyword evidence="5" id="KW-0732">Signal</keyword>
<dbReference type="GO" id="GO:0043190">
    <property type="term" value="C:ATP-binding cassette (ABC) transporter complex"/>
    <property type="evidence" value="ECO:0007669"/>
    <property type="project" value="InterPro"/>
</dbReference>
<keyword evidence="7 9" id="KW-1133">Transmembrane helix</keyword>
<comment type="similarity">
    <text evidence="9">Belongs to the binding-protein-dependent transport system permease family.</text>
</comment>
<evidence type="ECO:0000256" key="3">
    <source>
        <dbReference type="ARBA" id="ARBA00022475"/>
    </source>
</evidence>
<evidence type="ECO:0000256" key="6">
    <source>
        <dbReference type="ARBA" id="ARBA00022970"/>
    </source>
</evidence>
<evidence type="ECO:0000256" key="7">
    <source>
        <dbReference type="ARBA" id="ARBA00022989"/>
    </source>
</evidence>
<dbReference type="PROSITE" id="PS50928">
    <property type="entry name" value="ABC_TM1"/>
    <property type="match status" value="1"/>
</dbReference>
<feature type="transmembrane region" description="Helical" evidence="9">
    <location>
        <begin position="559"/>
        <end position="580"/>
    </location>
</feature>
<keyword evidence="4 9" id="KW-0812">Transmembrane</keyword>
<dbReference type="Proteomes" id="UP000190328">
    <property type="component" value="Unassembled WGS sequence"/>
</dbReference>
<gene>
    <name evidence="11" type="ORF">SAMN02745116_01069</name>
</gene>
<evidence type="ECO:0000259" key="10">
    <source>
        <dbReference type="PROSITE" id="PS50928"/>
    </source>
</evidence>
<dbReference type="OrthoDB" id="9774451at2"/>
<reference evidence="11 12" key="1">
    <citation type="submission" date="2017-02" db="EMBL/GenBank/DDBJ databases">
        <authorList>
            <person name="Peterson S.W."/>
        </authorList>
    </citation>
    <scope>NUCLEOTIDE SEQUENCE [LARGE SCALE GENOMIC DNA]</scope>
    <source>
        <strain evidence="11 12">ATCC BAA-1030</strain>
    </source>
</reference>
<dbReference type="InterPro" id="IPR010065">
    <property type="entry name" value="AA_ABC_transptr_permease_3TM"/>
</dbReference>
<dbReference type="InterPro" id="IPR000515">
    <property type="entry name" value="MetI-like"/>
</dbReference>
<dbReference type="Gene3D" id="1.10.3720.10">
    <property type="entry name" value="MetI-like"/>
    <property type="match status" value="1"/>
</dbReference>
<evidence type="ECO:0000256" key="8">
    <source>
        <dbReference type="ARBA" id="ARBA00023136"/>
    </source>
</evidence>
<name>A0A1T4MEG2_9ENTE</name>
<dbReference type="CDD" id="cd13619">
    <property type="entry name" value="PBP2_GlnP"/>
    <property type="match status" value="2"/>
</dbReference>
<dbReference type="FunFam" id="1.10.3720.10:FF:000033">
    <property type="entry name" value="Polar amino acid ABC transporter permease"/>
    <property type="match status" value="1"/>
</dbReference>
<dbReference type="CDD" id="cd06261">
    <property type="entry name" value="TM_PBP2"/>
    <property type="match status" value="1"/>
</dbReference>